<keyword evidence="3" id="KW-1185">Reference proteome</keyword>
<organism evidence="2 3">
    <name type="scientific">Chitinophaga horti</name>
    <dbReference type="NCBI Taxonomy" id="2920382"/>
    <lineage>
        <taxon>Bacteria</taxon>
        <taxon>Pseudomonadati</taxon>
        <taxon>Bacteroidota</taxon>
        <taxon>Chitinophagia</taxon>
        <taxon>Chitinophagales</taxon>
        <taxon>Chitinophagaceae</taxon>
        <taxon>Chitinophaga</taxon>
    </lineage>
</organism>
<accession>A0ABY6J7E8</accession>
<feature type="transmembrane region" description="Helical" evidence="1">
    <location>
        <begin position="308"/>
        <end position="336"/>
    </location>
</feature>
<dbReference type="InterPro" id="IPR022134">
    <property type="entry name" value="DUF3667"/>
</dbReference>
<proteinExistence type="predicted"/>
<sequence>MSANHLRKDKTCLNCGREVPERFCTHCGQENVEPHETFAHLVGHFFQDITHYDSKAWITIRDLLFKPGLLTKLYLAGKRQSFVNPIRMYVFTSFVFFLVLAYVGPHHDPYEVHAPGDDIDTQAYTSSIDSIDARARRADEQPGLNASVTLLSDTAFTHILRTTVGEPERAVRQYDSVQATIPAAEQSRGTERFFARSFLYMHGKYGSNVGRALLDKLQHNVPKMMFVFLPLFALLLQMLYRRKGLVYADHAIFTIHFHTFLFLLGIVSFLLDHWLHTEWFSSIAFLLSGIYFVIALKRVYAQSTRKSLLKAAIVFITYSLSILLIIVGYVISILAFV</sequence>
<dbReference type="RefSeq" id="WP_264282141.1">
    <property type="nucleotide sequence ID" value="NZ_CP107006.1"/>
</dbReference>
<keyword evidence="1" id="KW-0472">Membrane</keyword>
<feature type="transmembrane region" description="Helical" evidence="1">
    <location>
        <begin position="86"/>
        <end position="104"/>
    </location>
</feature>
<name>A0ABY6J7E8_9BACT</name>
<evidence type="ECO:0000256" key="1">
    <source>
        <dbReference type="SAM" id="Phobius"/>
    </source>
</evidence>
<reference evidence="2" key="1">
    <citation type="submission" date="2022-10" db="EMBL/GenBank/DDBJ databases">
        <title>Chitinophaga sp. nov., isolated from soil.</title>
        <authorList>
            <person name="Jeon C.O."/>
        </authorList>
    </citation>
    <scope>NUCLEOTIDE SEQUENCE</scope>
    <source>
        <strain evidence="2">R8</strain>
    </source>
</reference>
<evidence type="ECO:0000313" key="2">
    <source>
        <dbReference type="EMBL" id="UYQ94202.1"/>
    </source>
</evidence>
<dbReference type="EMBL" id="CP107006">
    <property type="protein sequence ID" value="UYQ94202.1"/>
    <property type="molecule type" value="Genomic_DNA"/>
</dbReference>
<protein>
    <submittedName>
        <fullName evidence="2">DUF3667 domain-containing protein</fullName>
    </submittedName>
</protein>
<feature type="transmembrane region" description="Helical" evidence="1">
    <location>
        <begin position="252"/>
        <end position="271"/>
    </location>
</feature>
<evidence type="ECO:0000313" key="3">
    <source>
        <dbReference type="Proteomes" id="UP001162741"/>
    </source>
</evidence>
<feature type="transmembrane region" description="Helical" evidence="1">
    <location>
        <begin position="277"/>
        <end position="296"/>
    </location>
</feature>
<feature type="transmembrane region" description="Helical" evidence="1">
    <location>
        <begin position="221"/>
        <end position="240"/>
    </location>
</feature>
<keyword evidence="1" id="KW-0812">Transmembrane</keyword>
<dbReference type="Proteomes" id="UP001162741">
    <property type="component" value="Chromosome"/>
</dbReference>
<keyword evidence="1" id="KW-1133">Transmembrane helix</keyword>
<gene>
    <name evidence="2" type="ORF">MKQ68_03735</name>
</gene>
<dbReference type="Pfam" id="PF12412">
    <property type="entry name" value="DUF3667"/>
    <property type="match status" value="1"/>
</dbReference>